<name>A0A9D4IQ05_DREPO</name>
<proteinExistence type="predicted"/>
<keyword evidence="2" id="KW-1185">Reference proteome</keyword>
<organism evidence="1 2">
    <name type="scientific">Dreissena polymorpha</name>
    <name type="common">Zebra mussel</name>
    <name type="synonym">Mytilus polymorpha</name>
    <dbReference type="NCBI Taxonomy" id="45954"/>
    <lineage>
        <taxon>Eukaryota</taxon>
        <taxon>Metazoa</taxon>
        <taxon>Spiralia</taxon>
        <taxon>Lophotrochozoa</taxon>
        <taxon>Mollusca</taxon>
        <taxon>Bivalvia</taxon>
        <taxon>Autobranchia</taxon>
        <taxon>Heteroconchia</taxon>
        <taxon>Euheterodonta</taxon>
        <taxon>Imparidentia</taxon>
        <taxon>Neoheterodontei</taxon>
        <taxon>Myida</taxon>
        <taxon>Dreissenoidea</taxon>
        <taxon>Dreissenidae</taxon>
        <taxon>Dreissena</taxon>
    </lineage>
</organism>
<sequence length="58" mass="6151">MQTYNIEVFGQGAYARGTITSSVYSAGTIPSLCGVVPKGEKWEECCAGAQPIKRAHTS</sequence>
<reference evidence="1" key="2">
    <citation type="submission" date="2020-11" db="EMBL/GenBank/DDBJ databases">
        <authorList>
            <person name="McCartney M.A."/>
            <person name="Auch B."/>
            <person name="Kono T."/>
            <person name="Mallez S."/>
            <person name="Becker A."/>
            <person name="Gohl D.M."/>
            <person name="Silverstein K.A.T."/>
            <person name="Koren S."/>
            <person name="Bechman K.B."/>
            <person name="Herman A."/>
            <person name="Abrahante J.E."/>
            <person name="Garbe J."/>
        </authorList>
    </citation>
    <scope>NUCLEOTIDE SEQUENCE</scope>
    <source>
        <strain evidence="1">Duluth1</strain>
        <tissue evidence="1">Whole animal</tissue>
    </source>
</reference>
<gene>
    <name evidence="1" type="ORF">DPMN_158654</name>
</gene>
<comment type="caution">
    <text evidence="1">The sequence shown here is derived from an EMBL/GenBank/DDBJ whole genome shotgun (WGS) entry which is preliminary data.</text>
</comment>
<dbReference type="Proteomes" id="UP000828390">
    <property type="component" value="Unassembled WGS sequence"/>
</dbReference>
<reference evidence="1" key="1">
    <citation type="journal article" date="2019" name="bioRxiv">
        <title>The Genome of the Zebra Mussel, Dreissena polymorpha: A Resource for Invasive Species Research.</title>
        <authorList>
            <person name="McCartney M.A."/>
            <person name="Auch B."/>
            <person name="Kono T."/>
            <person name="Mallez S."/>
            <person name="Zhang Y."/>
            <person name="Obille A."/>
            <person name="Becker A."/>
            <person name="Abrahante J.E."/>
            <person name="Garbe J."/>
            <person name="Badalamenti J.P."/>
            <person name="Herman A."/>
            <person name="Mangelson H."/>
            <person name="Liachko I."/>
            <person name="Sullivan S."/>
            <person name="Sone E.D."/>
            <person name="Koren S."/>
            <person name="Silverstein K.A.T."/>
            <person name="Beckman K.B."/>
            <person name="Gohl D.M."/>
        </authorList>
    </citation>
    <scope>NUCLEOTIDE SEQUENCE</scope>
    <source>
        <strain evidence="1">Duluth1</strain>
        <tissue evidence="1">Whole animal</tissue>
    </source>
</reference>
<dbReference type="EMBL" id="JAIWYP010000008">
    <property type="protein sequence ID" value="KAH3780832.1"/>
    <property type="molecule type" value="Genomic_DNA"/>
</dbReference>
<accession>A0A9D4IQ05</accession>
<protein>
    <submittedName>
        <fullName evidence="1">Uncharacterized protein</fullName>
    </submittedName>
</protein>
<dbReference type="AlphaFoldDB" id="A0A9D4IQ05"/>
<evidence type="ECO:0000313" key="1">
    <source>
        <dbReference type="EMBL" id="KAH3780832.1"/>
    </source>
</evidence>
<evidence type="ECO:0000313" key="2">
    <source>
        <dbReference type="Proteomes" id="UP000828390"/>
    </source>
</evidence>